<evidence type="ECO:0000256" key="4">
    <source>
        <dbReference type="ARBA" id="ARBA00023136"/>
    </source>
</evidence>
<comment type="caution">
    <text evidence="7">The sequence shown here is derived from an EMBL/GenBank/DDBJ whole genome shotgun (WGS) entry which is preliminary data.</text>
</comment>
<organism evidence="7 8">
    <name type="scientific">Pseudomonas agronomica</name>
    <dbReference type="NCBI Taxonomy" id="2979328"/>
    <lineage>
        <taxon>Bacteria</taxon>
        <taxon>Pseudomonadati</taxon>
        <taxon>Pseudomonadota</taxon>
        <taxon>Gammaproteobacteria</taxon>
        <taxon>Pseudomonadales</taxon>
        <taxon>Pseudomonadaceae</taxon>
        <taxon>Pseudomonas</taxon>
    </lineage>
</organism>
<feature type="transmembrane region" description="Helical" evidence="5">
    <location>
        <begin position="31"/>
        <end position="51"/>
    </location>
</feature>
<feature type="transmembrane region" description="Helical" evidence="5">
    <location>
        <begin position="122"/>
        <end position="140"/>
    </location>
</feature>
<evidence type="ECO:0000259" key="6">
    <source>
        <dbReference type="Pfam" id="PF04932"/>
    </source>
</evidence>
<reference evidence="7" key="1">
    <citation type="submission" date="2022-07" db="EMBL/GenBank/DDBJ databases">
        <title>Pseudomonas agronomica sp. nov.: a novel bacterium with biotechnological application in the synthesis of biofertilizers from valorized agricultural residues.</title>
        <authorList>
            <person name="Robas M."/>
            <person name="Fernandez V.M."/>
            <person name="Luna L."/>
            <person name="Provanza A."/>
            <person name="Jimenez P.A."/>
        </authorList>
    </citation>
    <scope>NUCLEOTIDE SEQUENCE</scope>
    <source>
        <strain evidence="7">SAICEU22T</strain>
    </source>
</reference>
<feature type="transmembrane region" description="Helical" evidence="5">
    <location>
        <begin position="227"/>
        <end position="243"/>
    </location>
</feature>
<dbReference type="InterPro" id="IPR007016">
    <property type="entry name" value="O-antigen_ligase-rel_domated"/>
</dbReference>
<comment type="subcellular location">
    <subcellularLocation>
        <location evidence="1">Membrane</location>
        <topology evidence="1">Multi-pass membrane protein</topology>
    </subcellularLocation>
</comment>
<evidence type="ECO:0000256" key="1">
    <source>
        <dbReference type="ARBA" id="ARBA00004141"/>
    </source>
</evidence>
<feature type="transmembrane region" description="Helical" evidence="5">
    <location>
        <begin position="361"/>
        <end position="378"/>
    </location>
</feature>
<feature type="transmembrane region" description="Helical" evidence="5">
    <location>
        <begin position="295"/>
        <end position="317"/>
    </location>
</feature>
<proteinExistence type="predicted"/>
<keyword evidence="2 5" id="KW-0812">Transmembrane</keyword>
<gene>
    <name evidence="7" type="ORF">OC610_04915</name>
</gene>
<keyword evidence="3 5" id="KW-1133">Transmembrane helix</keyword>
<dbReference type="PANTHER" id="PTHR37422">
    <property type="entry name" value="TEICHURONIC ACID BIOSYNTHESIS PROTEIN TUAE"/>
    <property type="match status" value="1"/>
</dbReference>
<feature type="transmembrane region" description="Helical" evidence="5">
    <location>
        <begin position="180"/>
        <end position="198"/>
    </location>
</feature>
<feature type="transmembrane region" description="Helical" evidence="5">
    <location>
        <begin position="329"/>
        <end position="349"/>
    </location>
</feature>
<dbReference type="Proteomes" id="UP001061999">
    <property type="component" value="Unassembled WGS sequence"/>
</dbReference>
<sequence>MQATRWAQVWMAFGLLWFLLAIALAPTNKVYQQGLIAFVWLPAILFAWPARHRLVELWRAQRLIYLSLLALTAWALVTLFWAEAPEPGREAKRLLYILVFLLFFPVFADGRPERVIRIMQWGGAGLSLTALMAIIHFYGVQHKPWVARLEGLGELSHPILGGYVIGLAAIWMLHWVPRRIGLQVVWAVALALLGIFVVMSQSRGAALALLLSVLAMPLYCRDQRTRVIAATALVLAMLTFWLLEPLVMARGASYRPEIFTSSLHMIAERPWGGLGVAADYRVPVNDRFFDHAHNLFSHVAIQLGLPGLLLWCVAWFAVLREAWRARDTLLGRGVLGMWVFSFLAMQFDAASLTGTPRAEWFISWLPIGLASVLAWARVKPGGCDKIPRSS</sequence>
<evidence type="ECO:0000256" key="2">
    <source>
        <dbReference type="ARBA" id="ARBA00022692"/>
    </source>
</evidence>
<feature type="transmembrane region" description="Helical" evidence="5">
    <location>
        <begin position="63"/>
        <end position="82"/>
    </location>
</feature>
<dbReference type="EMBL" id="JAOSHO010000031">
    <property type="protein sequence ID" value="MCW1243737.1"/>
    <property type="molecule type" value="Genomic_DNA"/>
</dbReference>
<keyword evidence="7" id="KW-0436">Ligase</keyword>
<evidence type="ECO:0000256" key="3">
    <source>
        <dbReference type="ARBA" id="ARBA00022989"/>
    </source>
</evidence>
<evidence type="ECO:0000313" key="8">
    <source>
        <dbReference type="Proteomes" id="UP001061999"/>
    </source>
</evidence>
<evidence type="ECO:0000256" key="5">
    <source>
        <dbReference type="SAM" id="Phobius"/>
    </source>
</evidence>
<feature type="transmembrane region" description="Helical" evidence="5">
    <location>
        <begin position="7"/>
        <end position="25"/>
    </location>
</feature>
<dbReference type="InterPro" id="IPR051533">
    <property type="entry name" value="WaaL-like"/>
</dbReference>
<dbReference type="GO" id="GO:0016874">
    <property type="term" value="F:ligase activity"/>
    <property type="evidence" value="ECO:0007669"/>
    <property type="project" value="UniProtKB-KW"/>
</dbReference>
<feature type="transmembrane region" description="Helical" evidence="5">
    <location>
        <begin position="204"/>
        <end position="220"/>
    </location>
</feature>
<accession>A0ABT3F417</accession>
<evidence type="ECO:0000313" key="7">
    <source>
        <dbReference type="EMBL" id="MCW1243737.1"/>
    </source>
</evidence>
<protein>
    <submittedName>
        <fullName evidence="7">O-antigen ligase family protein</fullName>
    </submittedName>
</protein>
<name>A0ABT3F417_9PSED</name>
<dbReference type="Pfam" id="PF04932">
    <property type="entry name" value="Wzy_C"/>
    <property type="match status" value="1"/>
</dbReference>
<keyword evidence="8" id="KW-1185">Reference proteome</keyword>
<dbReference type="RefSeq" id="WP_264426794.1">
    <property type="nucleotide sequence ID" value="NZ_JAOSHO010000031.1"/>
</dbReference>
<feature type="transmembrane region" description="Helical" evidence="5">
    <location>
        <begin position="94"/>
        <end position="110"/>
    </location>
</feature>
<keyword evidence="4 5" id="KW-0472">Membrane</keyword>
<feature type="domain" description="O-antigen ligase-related" evidence="6">
    <location>
        <begin position="189"/>
        <end position="312"/>
    </location>
</feature>
<dbReference type="PANTHER" id="PTHR37422:SF13">
    <property type="entry name" value="LIPOPOLYSACCHARIDE BIOSYNTHESIS PROTEIN PA4999-RELATED"/>
    <property type="match status" value="1"/>
</dbReference>
<feature type="transmembrane region" description="Helical" evidence="5">
    <location>
        <begin position="155"/>
        <end position="173"/>
    </location>
</feature>